<comment type="caution">
    <text evidence="2">The sequence shown here is derived from an EMBL/GenBank/DDBJ whole genome shotgun (WGS) entry which is preliminary data.</text>
</comment>
<gene>
    <name evidence="2" type="ORF">GSI_04708</name>
</gene>
<accession>A0A2G8SI68</accession>
<proteinExistence type="predicted"/>
<feature type="compositionally biased region" description="Polar residues" evidence="1">
    <location>
        <begin position="10"/>
        <end position="21"/>
    </location>
</feature>
<feature type="region of interest" description="Disordered" evidence="1">
    <location>
        <begin position="330"/>
        <end position="356"/>
    </location>
</feature>
<feature type="compositionally biased region" description="Low complexity" evidence="1">
    <location>
        <begin position="123"/>
        <end position="141"/>
    </location>
</feature>
<sequence>MRCYGDSDPQDSWQPVEMTSLSARPGPDTCILIREMDRRRALRLRCQGPRIALRYLGAGPRTFQLTRRIYVRSRSISLTRVAKRGLFCIKRDQARTGPVCDISHDRLAQTSWKQKFEARKLRSPPSCSHPDSTSSLSLSPRTSLRLRQSMTGFRAVGDTLGPNYARREGELKGGTRQSMDATVASMSGIPGRKMRWTLKLYFKYVYLALRIKLVGWPHDIPFMNLSDITGLVRISRIASLWESGRMYFAPVTDEEYLAALADPLSCAPAPLHHGFAPDLGRCDIKKRKYRPKTDPLNLRQGRYIRNGPKSARWVSQMAERRAEGRELLADQIGSFSEDEGPSRRTTSGRRARRQEIRGVELEEDPIEEW</sequence>
<name>A0A2G8SI68_9APHY</name>
<reference evidence="2 3" key="1">
    <citation type="journal article" date="2015" name="Sci. Rep.">
        <title>Chromosome-level genome map provides insights into diverse defense mechanisms in the medicinal fungus Ganoderma sinense.</title>
        <authorList>
            <person name="Zhu Y."/>
            <person name="Xu J."/>
            <person name="Sun C."/>
            <person name="Zhou S."/>
            <person name="Xu H."/>
            <person name="Nelson D.R."/>
            <person name="Qian J."/>
            <person name="Song J."/>
            <person name="Luo H."/>
            <person name="Xiang L."/>
            <person name="Li Y."/>
            <person name="Xu Z."/>
            <person name="Ji A."/>
            <person name="Wang L."/>
            <person name="Lu S."/>
            <person name="Hayward A."/>
            <person name="Sun W."/>
            <person name="Li X."/>
            <person name="Schwartz D.C."/>
            <person name="Wang Y."/>
            <person name="Chen S."/>
        </authorList>
    </citation>
    <scope>NUCLEOTIDE SEQUENCE [LARGE SCALE GENOMIC DNA]</scope>
    <source>
        <strain evidence="2 3">ZZ0214-1</strain>
    </source>
</reference>
<feature type="region of interest" description="Disordered" evidence="1">
    <location>
        <begin position="119"/>
        <end position="141"/>
    </location>
</feature>
<keyword evidence="3" id="KW-1185">Reference proteome</keyword>
<protein>
    <submittedName>
        <fullName evidence="2">Uncharacterized protein</fullName>
    </submittedName>
</protein>
<organism evidence="2 3">
    <name type="scientific">Ganoderma sinense ZZ0214-1</name>
    <dbReference type="NCBI Taxonomy" id="1077348"/>
    <lineage>
        <taxon>Eukaryota</taxon>
        <taxon>Fungi</taxon>
        <taxon>Dikarya</taxon>
        <taxon>Basidiomycota</taxon>
        <taxon>Agaricomycotina</taxon>
        <taxon>Agaricomycetes</taxon>
        <taxon>Polyporales</taxon>
        <taxon>Polyporaceae</taxon>
        <taxon>Ganoderma</taxon>
    </lineage>
</organism>
<dbReference type="STRING" id="1077348.A0A2G8SI68"/>
<feature type="region of interest" description="Disordered" evidence="1">
    <location>
        <begin position="1"/>
        <end position="21"/>
    </location>
</feature>
<evidence type="ECO:0000313" key="3">
    <source>
        <dbReference type="Proteomes" id="UP000230002"/>
    </source>
</evidence>
<evidence type="ECO:0000256" key="1">
    <source>
        <dbReference type="SAM" id="MobiDB-lite"/>
    </source>
</evidence>
<dbReference type="EMBL" id="AYKW01000008">
    <property type="protein sequence ID" value="PIL33258.1"/>
    <property type="molecule type" value="Genomic_DNA"/>
</dbReference>
<dbReference type="AlphaFoldDB" id="A0A2G8SI68"/>
<dbReference type="Proteomes" id="UP000230002">
    <property type="component" value="Unassembled WGS sequence"/>
</dbReference>
<dbReference type="OrthoDB" id="2755983at2759"/>
<evidence type="ECO:0000313" key="2">
    <source>
        <dbReference type="EMBL" id="PIL33258.1"/>
    </source>
</evidence>